<dbReference type="Pfam" id="PF04657">
    <property type="entry name" value="DMT_YdcZ"/>
    <property type="match status" value="1"/>
</dbReference>
<dbReference type="GO" id="GO:0005886">
    <property type="term" value="C:plasma membrane"/>
    <property type="evidence" value="ECO:0007669"/>
    <property type="project" value="TreeGrafter"/>
</dbReference>
<dbReference type="Proteomes" id="UP000036202">
    <property type="component" value="Chromosome"/>
</dbReference>
<gene>
    <name evidence="1" type="ORF">BEH_10900</name>
</gene>
<dbReference type="AlphaFoldDB" id="A0A1X7E7H8"/>
<protein>
    <submittedName>
        <fullName evidence="1">Uncharacterized protein</fullName>
    </submittedName>
</protein>
<reference evidence="2" key="2">
    <citation type="submission" date="2015-06" db="EMBL/GenBank/DDBJ databases">
        <title>Genome Sequence of Bacillus endophyticus and Analysis of its Companion Mechanism in the Ketogulonigenium vulgare-Bacillus strain Consortium.</title>
        <authorList>
            <person name="Jia N."/>
            <person name="Du J."/>
            <person name="Ding M.-Z."/>
            <person name="Gao F."/>
            <person name="Yuan Y.-J."/>
        </authorList>
    </citation>
    <scope>NUCLEOTIDE SEQUENCE [LARGE SCALE GENOMIC DNA]</scope>
    <source>
        <strain evidence="2">Hbe603</strain>
    </source>
</reference>
<dbReference type="EMBL" id="CP011974">
    <property type="protein sequence ID" value="AKO92551.1"/>
    <property type="molecule type" value="Genomic_DNA"/>
</dbReference>
<organism evidence="1 2">
    <name type="scientific">Priestia filamentosa</name>
    <dbReference type="NCBI Taxonomy" id="1402861"/>
    <lineage>
        <taxon>Bacteria</taxon>
        <taxon>Bacillati</taxon>
        <taxon>Bacillota</taxon>
        <taxon>Bacilli</taxon>
        <taxon>Bacillales</taxon>
        <taxon>Bacillaceae</taxon>
        <taxon>Priestia</taxon>
    </lineage>
</organism>
<dbReference type="GeneID" id="93701309"/>
<reference evidence="1 2" key="1">
    <citation type="journal article" date="2015" name="PLoS ONE">
        <title>Genome Sequence of Bacillus endophyticus and Analysis of Its Companion Mechanism in the Ketogulonigenium vulgare-Bacillus Strain Consortium.</title>
        <authorList>
            <person name="Jia N."/>
            <person name="Du J."/>
            <person name="Ding M.Z."/>
            <person name="Gao F."/>
            <person name="Yuan Y.J."/>
        </authorList>
    </citation>
    <scope>NUCLEOTIDE SEQUENCE [LARGE SCALE GENOMIC DNA]</scope>
    <source>
        <strain evidence="1 2">Hbe603</strain>
    </source>
</reference>
<keyword evidence="2" id="KW-1185">Reference proteome</keyword>
<dbReference type="OrthoDB" id="7864805at2"/>
<evidence type="ECO:0000313" key="1">
    <source>
        <dbReference type="EMBL" id="AKO92551.1"/>
    </source>
</evidence>
<accession>A0A0H4KIB1</accession>
<dbReference type="InterPro" id="IPR006750">
    <property type="entry name" value="YdcZ"/>
</dbReference>
<dbReference type="PATRIC" id="fig|135735.6.peg.2274"/>
<dbReference type="PANTHER" id="PTHR34821:SF2">
    <property type="entry name" value="INNER MEMBRANE PROTEIN YDCZ"/>
    <property type="match status" value="1"/>
</dbReference>
<name>A0A1X7E7H8_9BACI</name>
<evidence type="ECO:0000313" key="2">
    <source>
        <dbReference type="Proteomes" id="UP000036202"/>
    </source>
</evidence>
<dbReference type="KEGG" id="beo:BEH_10900"/>
<sequence length="153" mass="16534">MAIAMVIFTLIGGIVLSAQSSVNGTLSRKAGTIETTLFTFITGSLFLALIILFFGQGNILAIMEAPKWQLSAVFLGVAYLLLTVIAVPRIGVIATNIGTIIGQLITGMIIDHFGWFGGLEIHIDGKRLAALAFMLIALYFVYKSNKRVKEERA</sequence>
<accession>A0A1X7E7H8</accession>
<dbReference type="RefSeq" id="WP_040057749.1">
    <property type="nucleotide sequence ID" value="NZ_CP011974.1"/>
</dbReference>
<dbReference type="PANTHER" id="PTHR34821">
    <property type="entry name" value="INNER MEMBRANE PROTEIN YDCZ"/>
    <property type="match status" value="1"/>
</dbReference>
<proteinExistence type="predicted"/>